<organism evidence="2 3">
    <name type="scientific">Methanosarcina barkeri CM1</name>
    <dbReference type="NCBI Taxonomy" id="796385"/>
    <lineage>
        <taxon>Archaea</taxon>
        <taxon>Methanobacteriati</taxon>
        <taxon>Methanobacteriota</taxon>
        <taxon>Stenosarchaea group</taxon>
        <taxon>Methanomicrobia</taxon>
        <taxon>Methanosarcinales</taxon>
        <taxon>Methanosarcinaceae</taxon>
        <taxon>Methanosarcina</taxon>
    </lineage>
</organism>
<reference evidence="3" key="1">
    <citation type="submission" date="2014-06" db="EMBL/GenBank/DDBJ databases">
        <title>The complete genome sequence of Methanosarcina barkeri CM1.</title>
        <authorList>
            <consortium name="Pastoral Greenhouse Gas Research Consortium"/>
            <person name="Lambie S.C."/>
            <person name="Leahy S.C."/>
            <person name="Kelly W.J."/>
            <person name="Li D."/>
            <person name="Reilly K."/>
            <person name="Attwood G.T."/>
            <person name="Altermann E."/>
        </authorList>
    </citation>
    <scope>NUCLEOTIDE SEQUENCE [LARGE SCALE GENOMIC DNA]</scope>
    <source>
        <strain evidence="3">CM1</strain>
    </source>
</reference>
<reference evidence="2 3" key="2">
    <citation type="journal article" date="2015" name="Stand. Genomic Sci.">
        <title>The complete genome sequence of the rumen methanogen Methanosarcina barkeri CM1.</title>
        <authorList>
            <person name="Lambie S.C."/>
            <person name="Kelly W.J."/>
            <person name="Leahy S.C."/>
            <person name="Li D."/>
            <person name="Reilly K."/>
            <person name="McAllister T.A."/>
            <person name="Valle E.R."/>
            <person name="Attwood G.T."/>
            <person name="Altermann E."/>
        </authorList>
    </citation>
    <scope>NUCLEOTIDE SEQUENCE [LARGE SCALE GENOMIC DNA]</scope>
    <source>
        <strain evidence="2 3">CM1</strain>
    </source>
</reference>
<feature type="coiled-coil region" evidence="1">
    <location>
        <begin position="4"/>
        <end position="38"/>
    </location>
</feature>
<name>A0A0G3C7H3_METBA</name>
<dbReference type="AlphaFoldDB" id="A0A0G3C7H3"/>
<dbReference type="PATRIC" id="fig|796385.3.peg.1094"/>
<gene>
    <name evidence="2" type="ORF">MCM1_0875</name>
</gene>
<dbReference type="Proteomes" id="UP000035331">
    <property type="component" value="Chromosome"/>
</dbReference>
<evidence type="ECO:0000256" key="1">
    <source>
        <dbReference type="SAM" id="Coils"/>
    </source>
</evidence>
<evidence type="ECO:0000313" key="3">
    <source>
        <dbReference type="Proteomes" id="UP000035331"/>
    </source>
</evidence>
<dbReference type="GeneID" id="42569688"/>
<accession>A0A0G3C7H3</accession>
<protein>
    <submittedName>
        <fullName evidence="2">Uncharacterized protein</fullName>
    </submittedName>
</protein>
<sequence length="51" mass="6124">MTTDQEILARLQEIEKRMEKMEASIENINNILKKVEQNTYFGCYMPEEKLE</sequence>
<dbReference type="RefSeq" id="WP_155396462.1">
    <property type="nucleotide sequence ID" value="NZ_CP008746.1"/>
</dbReference>
<proteinExistence type="predicted"/>
<evidence type="ECO:0000313" key="2">
    <source>
        <dbReference type="EMBL" id="AKJ37949.1"/>
    </source>
</evidence>
<dbReference type="EMBL" id="CP008746">
    <property type="protein sequence ID" value="AKJ37949.1"/>
    <property type="molecule type" value="Genomic_DNA"/>
</dbReference>
<keyword evidence="1" id="KW-0175">Coiled coil</keyword>